<reference evidence="2" key="1">
    <citation type="submission" date="2022-04" db="EMBL/GenBank/DDBJ databases">
        <title>Corynebacterium kalidii LD5P10.</title>
        <authorList>
            <person name="Sun J.Q."/>
        </authorList>
    </citation>
    <scope>NUCLEOTIDE SEQUENCE</scope>
    <source>
        <strain evidence="2">LD5P10</strain>
    </source>
</reference>
<sequence length="124" mass="12947">MKRSMKLAAAAVAAATTIGVAAPAANAATTDQGLYPRTGQIYIDPVTTKVLAATPSGEVAHTAARLVHSTGQMTTTVLVLSSAKYRIDHDIAEAARYPHGSVSIHWEIRDGGETVRHTAIVNKG</sequence>
<dbReference type="RefSeq" id="WP_244805477.1">
    <property type="nucleotide sequence ID" value="NZ_JALIEA010000017.1"/>
</dbReference>
<evidence type="ECO:0000313" key="3">
    <source>
        <dbReference type="Proteomes" id="UP001139207"/>
    </source>
</evidence>
<evidence type="ECO:0000313" key="2">
    <source>
        <dbReference type="EMBL" id="MCJ7859779.1"/>
    </source>
</evidence>
<feature type="signal peptide" evidence="1">
    <location>
        <begin position="1"/>
        <end position="27"/>
    </location>
</feature>
<comment type="caution">
    <text evidence="2">The sequence shown here is derived from an EMBL/GenBank/DDBJ whole genome shotgun (WGS) entry which is preliminary data.</text>
</comment>
<dbReference type="AlphaFoldDB" id="A0A9X1WIN5"/>
<keyword evidence="1" id="KW-0732">Signal</keyword>
<organism evidence="2 3">
    <name type="scientific">Corynebacterium kalidii</name>
    <dbReference type="NCBI Taxonomy" id="2931982"/>
    <lineage>
        <taxon>Bacteria</taxon>
        <taxon>Bacillati</taxon>
        <taxon>Actinomycetota</taxon>
        <taxon>Actinomycetes</taxon>
        <taxon>Mycobacteriales</taxon>
        <taxon>Corynebacteriaceae</taxon>
        <taxon>Corynebacterium</taxon>
    </lineage>
</organism>
<protein>
    <recommendedName>
        <fullName evidence="4">Copper resistance protein CopC</fullName>
    </recommendedName>
</protein>
<feature type="chain" id="PRO_5040760530" description="Copper resistance protein CopC" evidence="1">
    <location>
        <begin position="28"/>
        <end position="124"/>
    </location>
</feature>
<proteinExistence type="predicted"/>
<evidence type="ECO:0000256" key="1">
    <source>
        <dbReference type="SAM" id="SignalP"/>
    </source>
</evidence>
<dbReference type="Proteomes" id="UP001139207">
    <property type="component" value="Unassembled WGS sequence"/>
</dbReference>
<accession>A0A9X1WIN5</accession>
<name>A0A9X1WIN5_9CORY</name>
<evidence type="ECO:0008006" key="4">
    <source>
        <dbReference type="Google" id="ProtNLM"/>
    </source>
</evidence>
<keyword evidence="3" id="KW-1185">Reference proteome</keyword>
<dbReference type="EMBL" id="JALIEA010000017">
    <property type="protein sequence ID" value="MCJ7859779.1"/>
    <property type="molecule type" value="Genomic_DNA"/>
</dbReference>
<gene>
    <name evidence="2" type="ORF">MUN33_13835</name>
</gene>